<organism evidence="1 2">
    <name type="scientific">Ohtaekwangia kribbensis</name>
    <dbReference type="NCBI Taxonomy" id="688913"/>
    <lineage>
        <taxon>Bacteria</taxon>
        <taxon>Pseudomonadati</taxon>
        <taxon>Bacteroidota</taxon>
        <taxon>Cytophagia</taxon>
        <taxon>Cytophagales</taxon>
        <taxon>Fulvivirgaceae</taxon>
        <taxon>Ohtaekwangia</taxon>
    </lineage>
</organism>
<comment type="caution">
    <text evidence="1">The sequence shown here is derived from an EMBL/GenBank/DDBJ whole genome shotgun (WGS) entry which is preliminary data.</text>
</comment>
<keyword evidence="2" id="KW-1185">Reference proteome</keyword>
<protein>
    <submittedName>
        <fullName evidence="1">Uncharacterized protein</fullName>
    </submittedName>
</protein>
<dbReference type="EMBL" id="JBHTKA010000001">
    <property type="protein sequence ID" value="MFD0998238.1"/>
    <property type="molecule type" value="Genomic_DNA"/>
</dbReference>
<evidence type="ECO:0000313" key="1">
    <source>
        <dbReference type="EMBL" id="MFD0998238.1"/>
    </source>
</evidence>
<gene>
    <name evidence="1" type="ORF">ACFQ21_02930</name>
</gene>
<evidence type="ECO:0000313" key="2">
    <source>
        <dbReference type="Proteomes" id="UP001597112"/>
    </source>
</evidence>
<dbReference type="RefSeq" id="WP_377574597.1">
    <property type="nucleotide sequence ID" value="NZ_JBHTKA010000001.1"/>
</dbReference>
<reference evidence="2" key="1">
    <citation type="journal article" date="2019" name="Int. J. Syst. Evol. Microbiol.">
        <title>The Global Catalogue of Microorganisms (GCM) 10K type strain sequencing project: providing services to taxonomists for standard genome sequencing and annotation.</title>
        <authorList>
            <consortium name="The Broad Institute Genomics Platform"/>
            <consortium name="The Broad Institute Genome Sequencing Center for Infectious Disease"/>
            <person name="Wu L."/>
            <person name="Ma J."/>
        </authorList>
    </citation>
    <scope>NUCLEOTIDE SEQUENCE [LARGE SCALE GENOMIC DNA]</scope>
    <source>
        <strain evidence="2">CCUG 58938</strain>
    </source>
</reference>
<accession>A0ABW3JW77</accession>
<name>A0ABW3JW77_9BACT</name>
<dbReference type="Proteomes" id="UP001597112">
    <property type="component" value="Unassembled WGS sequence"/>
</dbReference>
<sequence>MNDSVIRGIVVLMFFLNSCEAQQKEQTIVTIQTNCNRTVYGSLMYIKLLPSYICIPDGFVIDDYVRVSDLGKDGKINFLAVKYNKKEDDQIDGDLTYWAFYERSKSADIFSLKTTLSNIVPPYIEDISYEYLLAHPVAEKLFKSYPLRLSHSLSFQVDTDTIRLSYKFDDSYGKSFVFTYKQNNWYLENVEYFFGELPMYWWKDDDFFYSLNEKLKVIETRKPQKRVSISDFDLKVAFKYREEEQNHLAEWHIDTIDKTKWKSIDDVVFTRCHGMDLPEDWLY</sequence>
<proteinExistence type="predicted"/>